<dbReference type="EMBL" id="QDKH01000013">
    <property type="protein sequence ID" value="PWC14650.1"/>
    <property type="molecule type" value="Genomic_DNA"/>
</dbReference>
<keyword evidence="7" id="KW-0029">Amino-acid transport</keyword>
<accession>A0A2U1TZ32</accession>
<keyword evidence="5" id="KW-0997">Cell inner membrane</keyword>
<dbReference type="AlphaFoldDB" id="A0A2U1TZ32"/>
<dbReference type="PANTHER" id="PTHR30614:SF0">
    <property type="entry name" value="L-CYSTINE TRANSPORT SYSTEM PERMEASE PROTEIN TCYL"/>
    <property type="match status" value="1"/>
</dbReference>
<protein>
    <recommendedName>
        <fullName evidence="12">Glutamate/aspartate import permease protein GltK</fullName>
    </recommendedName>
</protein>
<comment type="caution">
    <text evidence="15">The sequence shown here is derived from an EMBL/GenBank/DDBJ whole genome shotgun (WGS) entry which is preliminary data.</text>
</comment>
<feature type="transmembrane region" description="Helical" evidence="13">
    <location>
        <begin position="20"/>
        <end position="47"/>
    </location>
</feature>
<dbReference type="GO" id="GO:0043190">
    <property type="term" value="C:ATP-binding cassette (ABC) transporter complex"/>
    <property type="evidence" value="ECO:0007669"/>
    <property type="project" value="InterPro"/>
</dbReference>
<evidence type="ECO:0000256" key="7">
    <source>
        <dbReference type="ARBA" id="ARBA00022970"/>
    </source>
</evidence>
<evidence type="ECO:0000256" key="1">
    <source>
        <dbReference type="ARBA" id="ARBA00004429"/>
    </source>
</evidence>
<evidence type="ECO:0000256" key="5">
    <source>
        <dbReference type="ARBA" id="ARBA00022519"/>
    </source>
</evidence>
<dbReference type="SUPFAM" id="SSF161098">
    <property type="entry name" value="MetI-like"/>
    <property type="match status" value="1"/>
</dbReference>
<keyword evidence="3 13" id="KW-0813">Transport</keyword>
<keyword evidence="8 13" id="KW-1133">Transmembrane helix</keyword>
<sequence>MVLLMNIDLAYLLKVFPQVLLYLPMTLLLAVVSMFFAMIIGLVLALIRESKITLVVKLVELYISLFRGIPSLVQLFIIYFGLPQLFPALSDLSAMSAAIIGFSLKTSAYMAEIFRAALASVDFGQTEAGLSVGMSKAQIYRRIVLPQAMLNALPATGNTFISLIKDTSVAFALGVSELFAEGKMIAAESLRFFETFLVVGLIYWLVIIVYAWLQKQLEKKLNHSLQR</sequence>
<dbReference type="PROSITE" id="PS50928">
    <property type="entry name" value="ABC_TM1"/>
    <property type="match status" value="1"/>
</dbReference>
<dbReference type="InterPro" id="IPR010065">
    <property type="entry name" value="AA_ABC_transptr_permease_3TM"/>
</dbReference>
<evidence type="ECO:0000256" key="3">
    <source>
        <dbReference type="ARBA" id="ARBA00022448"/>
    </source>
</evidence>
<comment type="similarity">
    <text evidence="2">Belongs to the binding-protein-dependent transport system permease family. HisMQ subfamily.</text>
</comment>
<dbReference type="InterPro" id="IPR000515">
    <property type="entry name" value="MetI-like"/>
</dbReference>
<evidence type="ECO:0000256" key="10">
    <source>
        <dbReference type="ARBA" id="ARBA00060298"/>
    </source>
</evidence>
<evidence type="ECO:0000256" key="9">
    <source>
        <dbReference type="ARBA" id="ARBA00023136"/>
    </source>
</evidence>
<evidence type="ECO:0000256" key="4">
    <source>
        <dbReference type="ARBA" id="ARBA00022475"/>
    </source>
</evidence>
<dbReference type="FunFam" id="1.10.3720.10:FF:000006">
    <property type="entry name" value="Glutamate/aspartate ABC transporter, permease protein GltK"/>
    <property type="match status" value="1"/>
</dbReference>
<proteinExistence type="inferred from homology"/>
<evidence type="ECO:0000259" key="14">
    <source>
        <dbReference type="PROSITE" id="PS50928"/>
    </source>
</evidence>
<feature type="transmembrane region" description="Helical" evidence="13">
    <location>
        <begin position="85"/>
        <end position="104"/>
    </location>
</feature>
<feature type="transmembrane region" description="Helical" evidence="13">
    <location>
        <begin position="192"/>
        <end position="213"/>
    </location>
</feature>
<dbReference type="GO" id="GO:0015184">
    <property type="term" value="F:L-cystine transmembrane transporter activity"/>
    <property type="evidence" value="ECO:0007669"/>
    <property type="project" value="TreeGrafter"/>
</dbReference>
<keyword evidence="4" id="KW-1003">Cell membrane</keyword>
<evidence type="ECO:0000256" key="8">
    <source>
        <dbReference type="ARBA" id="ARBA00022989"/>
    </source>
</evidence>
<feature type="domain" description="ABC transmembrane type-1" evidence="14">
    <location>
        <begin position="23"/>
        <end position="214"/>
    </location>
</feature>
<organism evidence="15 16">
    <name type="scientific">Brenneria corticis</name>
    <dbReference type="NCBI Taxonomy" id="2173106"/>
    <lineage>
        <taxon>Bacteria</taxon>
        <taxon>Pseudomonadati</taxon>
        <taxon>Pseudomonadota</taxon>
        <taxon>Gammaproteobacteria</taxon>
        <taxon>Enterobacterales</taxon>
        <taxon>Pectobacteriaceae</taxon>
        <taxon>Brenneria</taxon>
    </lineage>
</organism>
<dbReference type="CDD" id="cd06261">
    <property type="entry name" value="TM_PBP2"/>
    <property type="match status" value="1"/>
</dbReference>
<dbReference type="InterPro" id="IPR043429">
    <property type="entry name" value="ArtM/GltK/GlnP/TcyL/YhdX-like"/>
</dbReference>
<keyword evidence="9 13" id="KW-0472">Membrane</keyword>
<evidence type="ECO:0000256" key="6">
    <source>
        <dbReference type="ARBA" id="ARBA00022692"/>
    </source>
</evidence>
<keyword evidence="6 13" id="KW-0812">Transmembrane</keyword>
<evidence type="ECO:0000256" key="11">
    <source>
        <dbReference type="ARBA" id="ARBA00062718"/>
    </source>
</evidence>
<dbReference type="Pfam" id="PF00528">
    <property type="entry name" value="BPD_transp_1"/>
    <property type="match status" value="1"/>
</dbReference>
<feature type="transmembrane region" description="Helical" evidence="13">
    <location>
        <begin position="59"/>
        <end position="79"/>
    </location>
</feature>
<name>A0A2U1TZ32_9GAMM</name>
<dbReference type="Gene3D" id="1.10.3720.10">
    <property type="entry name" value="MetI-like"/>
    <property type="match status" value="1"/>
</dbReference>
<dbReference type="InterPro" id="IPR035906">
    <property type="entry name" value="MetI-like_sf"/>
</dbReference>
<dbReference type="PANTHER" id="PTHR30614">
    <property type="entry name" value="MEMBRANE COMPONENT OF AMINO ACID ABC TRANSPORTER"/>
    <property type="match status" value="1"/>
</dbReference>
<evidence type="ECO:0000256" key="2">
    <source>
        <dbReference type="ARBA" id="ARBA00010072"/>
    </source>
</evidence>
<evidence type="ECO:0000313" key="15">
    <source>
        <dbReference type="EMBL" id="PWC14650.1"/>
    </source>
</evidence>
<keyword evidence="16" id="KW-1185">Reference proteome</keyword>
<dbReference type="NCBIfam" id="TIGR01726">
    <property type="entry name" value="HEQRo_perm_3TM"/>
    <property type="match status" value="1"/>
</dbReference>
<evidence type="ECO:0000313" key="16">
    <source>
        <dbReference type="Proteomes" id="UP000296159"/>
    </source>
</evidence>
<evidence type="ECO:0000256" key="12">
    <source>
        <dbReference type="ARBA" id="ARBA00073645"/>
    </source>
</evidence>
<comment type="function">
    <text evidence="10">Part of the ABC transporter complex GltIJKL involved in glutamate and aspartate uptake. Probably responsible for the translocation of the substrate across the membrane.</text>
</comment>
<dbReference type="Proteomes" id="UP000296159">
    <property type="component" value="Unassembled WGS sequence"/>
</dbReference>
<comment type="subunit">
    <text evidence="11">The complex is composed of two ATP-binding proteins (GltL), two transmembrane proteins (GltJ and GltK) and a solute-binding protein (GltI).</text>
</comment>
<reference evidence="15 16" key="1">
    <citation type="submission" date="2018-04" db="EMBL/GenBank/DDBJ databases">
        <title>Brenneria corticis sp.nov.</title>
        <authorList>
            <person name="Li Y."/>
        </authorList>
    </citation>
    <scope>NUCLEOTIDE SEQUENCE [LARGE SCALE GENOMIC DNA]</scope>
    <source>
        <strain evidence="15 16">CFCC 11842</strain>
    </source>
</reference>
<comment type="subcellular location">
    <subcellularLocation>
        <location evidence="1">Cell inner membrane</location>
        <topology evidence="1">Multi-pass membrane protein</topology>
    </subcellularLocation>
    <subcellularLocation>
        <location evidence="13">Cell membrane</location>
        <topology evidence="13">Multi-pass membrane protein</topology>
    </subcellularLocation>
</comment>
<gene>
    <name evidence="15" type="ORF">DDT56_12430</name>
</gene>
<evidence type="ECO:0000256" key="13">
    <source>
        <dbReference type="RuleBase" id="RU363032"/>
    </source>
</evidence>